<dbReference type="InterPro" id="IPR036291">
    <property type="entry name" value="NAD(P)-bd_dom_sf"/>
</dbReference>
<evidence type="ECO:0000259" key="10">
    <source>
        <dbReference type="SMART" id="SM00822"/>
    </source>
</evidence>
<evidence type="ECO:0000313" key="11">
    <source>
        <dbReference type="EMBL" id="SCG39479.1"/>
    </source>
</evidence>
<dbReference type="STRING" id="745366.GA0070213_102114"/>
<accession>A0A1C5H087</accession>
<organism evidence="11 12">
    <name type="scientific">Micromonospora humi</name>
    <dbReference type="NCBI Taxonomy" id="745366"/>
    <lineage>
        <taxon>Bacteria</taxon>
        <taxon>Bacillati</taxon>
        <taxon>Actinomycetota</taxon>
        <taxon>Actinomycetes</taxon>
        <taxon>Micromonosporales</taxon>
        <taxon>Micromonosporaceae</taxon>
        <taxon>Micromonospora</taxon>
    </lineage>
</organism>
<dbReference type="GO" id="GO:0051287">
    <property type="term" value="F:NAD binding"/>
    <property type="evidence" value="ECO:0007669"/>
    <property type="project" value="UniProtKB-UniRule"/>
</dbReference>
<keyword evidence="4 8" id="KW-0521">NADP</keyword>
<dbReference type="GO" id="GO:0006633">
    <property type="term" value="P:fatty acid biosynthetic process"/>
    <property type="evidence" value="ECO:0007669"/>
    <property type="project" value="UniProtKB-UniPathway"/>
</dbReference>
<evidence type="ECO:0000256" key="3">
    <source>
        <dbReference type="ARBA" id="ARBA00012948"/>
    </source>
</evidence>
<dbReference type="OrthoDB" id="9804774at2"/>
<dbReference type="Pfam" id="PF13561">
    <property type="entry name" value="adh_short_C2"/>
    <property type="match status" value="1"/>
</dbReference>
<keyword evidence="12" id="KW-1185">Reference proteome</keyword>
<feature type="binding site" evidence="8">
    <location>
        <position position="93"/>
    </location>
    <ligand>
        <name>NADP(+)</name>
        <dbReference type="ChEBI" id="CHEBI:58349"/>
    </ligand>
</feature>
<dbReference type="PANTHER" id="PTHR42879:SF2">
    <property type="entry name" value="3-OXOACYL-[ACYL-CARRIER-PROTEIN] REDUCTASE FABG"/>
    <property type="match status" value="1"/>
</dbReference>
<gene>
    <name evidence="11" type="ORF">GA0070213_102114</name>
</gene>
<comment type="catalytic activity">
    <reaction evidence="6 9">
        <text>a (3R)-hydroxyacyl-[ACP] + NADP(+) = a 3-oxoacyl-[ACP] + NADPH + H(+)</text>
        <dbReference type="Rhea" id="RHEA:17397"/>
        <dbReference type="Rhea" id="RHEA-COMP:9916"/>
        <dbReference type="Rhea" id="RHEA-COMP:9945"/>
        <dbReference type="ChEBI" id="CHEBI:15378"/>
        <dbReference type="ChEBI" id="CHEBI:57783"/>
        <dbReference type="ChEBI" id="CHEBI:58349"/>
        <dbReference type="ChEBI" id="CHEBI:78776"/>
        <dbReference type="ChEBI" id="CHEBI:78827"/>
        <dbReference type="EC" id="1.1.1.100"/>
    </reaction>
</comment>
<comment type="similarity">
    <text evidence="2 9">Belongs to the short-chain dehydrogenases/reductases (SDR) family.</text>
</comment>
<dbReference type="SMART" id="SM00822">
    <property type="entry name" value="PKS_KR"/>
    <property type="match status" value="1"/>
</dbReference>
<evidence type="ECO:0000256" key="7">
    <source>
        <dbReference type="PIRSR" id="PIRSR611284-1"/>
    </source>
</evidence>
<protein>
    <recommendedName>
        <fullName evidence="3 9">3-oxoacyl-[acyl-carrier-protein] reductase</fullName>
        <ecNumber evidence="3 9">1.1.1.100</ecNumber>
    </recommendedName>
</protein>
<dbReference type="InterPro" id="IPR002347">
    <property type="entry name" value="SDR_fam"/>
</dbReference>
<sequence length="250" mass="26231">MDTAGDTARCALVTGASRGIGRAVALRLAAEGYAVAGCFNTAGEAAEKTRAEVEAYGVPSWFAPCDVTDRAAVDEFVAAAEKRLGPLTALVNNAGITRDRPLVLMGPDDWHDVIDINLTGTWNVCRTVAFRFLKRRRGAVVNLSSVAGVTGNTGQSNYAASKAGIIGLSRSLAKEVAGHGVRVNVVAPGFIETDMTAALAGKLREQALKQIPMGRFGTPEDVAELVEFLLSDRAAYLTGQVVRVDGGIVL</sequence>
<dbReference type="EC" id="1.1.1.100" evidence="3 9"/>
<feature type="domain" description="Ketoreductase" evidence="10">
    <location>
        <begin position="9"/>
        <end position="211"/>
    </location>
</feature>
<comment type="pathway">
    <text evidence="1 9">Lipid metabolism; fatty acid biosynthesis.</text>
</comment>
<keyword evidence="9" id="KW-0275">Fatty acid biosynthesis</keyword>
<evidence type="ECO:0000256" key="2">
    <source>
        <dbReference type="ARBA" id="ARBA00006484"/>
    </source>
</evidence>
<name>A0A1C5H087_9ACTN</name>
<dbReference type="InterPro" id="IPR050259">
    <property type="entry name" value="SDR"/>
</dbReference>
<keyword evidence="9" id="KW-0443">Lipid metabolism</keyword>
<dbReference type="PRINTS" id="PR00080">
    <property type="entry name" value="SDRFAMILY"/>
</dbReference>
<comment type="subunit">
    <text evidence="9">Homotetramer.</text>
</comment>
<dbReference type="UniPathway" id="UPA00094"/>
<dbReference type="SUPFAM" id="SSF51735">
    <property type="entry name" value="NAD(P)-binding Rossmann-fold domains"/>
    <property type="match status" value="1"/>
</dbReference>
<dbReference type="AlphaFoldDB" id="A0A1C5H087"/>
<feature type="binding site" evidence="8">
    <location>
        <begin position="158"/>
        <end position="162"/>
    </location>
    <ligand>
        <name>NADP(+)</name>
        <dbReference type="ChEBI" id="CHEBI:58349"/>
    </ligand>
</feature>
<dbReference type="RefSeq" id="WP_091057100.1">
    <property type="nucleotide sequence ID" value="NZ_FMDM01000002.1"/>
</dbReference>
<dbReference type="FunFam" id="3.40.50.720:FF:000115">
    <property type="entry name" value="3-oxoacyl-[acyl-carrier-protein] reductase FabG"/>
    <property type="match status" value="1"/>
</dbReference>
<evidence type="ECO:0000256" key="1">
    <source>
        <dbReference type="ARBA" id="ARBA00005194"/>
    </source>
</evidence>
<dbReference type="NCBIfam" id="NF005559">
    <property type="entry name" value="PRK07231.1"/>
    <property type="match status" value="1"/>
</dbReference>
<keyword evidence="9" id="KW-0276">Fatty acid metabolism</keyword>
<evidence type="ECO:0000256" key="6">
    <source>
        <dbReference type="ARBA" id="ARBA00048508"/>
    </source>
</evidence>
<dbReference type="PANTHER" id="PTHR42879">
    <property type="entry name" value="3-OXOACYL-(ACYL-CARRIER-PROTEIN) REDUCTASE"/>
    <property type="match status" value="1"/>
</dbReference>
<dbReference type="Gene3D" id="3.40.50.720">
    <property type="entry name" value="NAD(P)-binding Rossmann-like Domain"/>
    <property type="match status" value="1"/>
</dbReference>
<feature type="binding site" evidence="8">
    <location>
        <position position="41"/>
    </location>
    <ligand>
        <name>NADP(+)</name>
        <dbReference type="ChEBI" id="CHEBI:58349"/>
    </ligand>
</feature>
<feature type="binding site" evidence="8">
    <location>
        <position position="191"/>
    </location>
    <ligand>
        <name>NADP(+)</name>
        <dbReference type="ChEBI" id="CHEBI:58349"/>
    </ligand>
</feature>
<evidence type="ECO:0000256" key="4">
    <source>
        <dbReference type="ARBA" id="ARBA00022857"/>
    </source>
</evidence>
<feature type="active site" description="Proton acceptor" evidence="7">
    <location>
        <position position="158"/>
    </location>
</feature>
<feature type="binding site" evidence="8">
    <location>
        <begin position="15"/>
        <end position="18"/>
    </location>
    <ligand>
        <name>NADP(+)</name>
        <dbReference type="ChEBI" id="CHEBI:58349"/>
    </ligand>
</feature>
<proteinExistence type="inferred from homology"/>
<dbReference type="InterPro" id="IPR011284">
    <property type="entry name" value="3oxo_ACP_reduc"/>
</dbReference>
<dbReference type="NCBIfam" id="NF009466">
    <property type="entry name" value="PRK12826.1-2"/>
    <property type="match status" value="1"/>
</dbReference>
<evidence type="ECO:0000256" key="8">
    <source>
        <dbReference type="PIRSR" id="PIRSR611284-2"/>
    </source>
</evidence>
<dbReference type="GO" id="GO:0004316">
    <property type="term" value="F:3-oxoacyl-[acyl-carrier-protein] reductase (NADPH) activity"/>
    <property type="evidence" value="ECO:0007669"/>
    <property type="project" value="UniProtKB-UniRule"/>
</dbReference>
<keyword evidence="9" id="KW-0444">Lipid biosynthesis</keyword>
<reference evidence="12" key="1">
    <citation type="submission" date="2016-06" db="EMBL/GenBank/DDBJ databases">
        <authorList>
            <person name="Varghese N."/>
            <person name="Submissions Spin"/>
        </authorList>
    </citation>
    <scope>NUCLEOTIDE SEQUENCE [LARGE SCALE GENOMIC DNA]</scope>
    <source>
        <strain evidence="12">DSM 45647</strain>
    </source>
</reference>
<dbReference type="NCBIfam" id="TIGR01830">
    <property type="entry name" value="3oxo_ACP_reduc"/>
    <property type="match status" value="1"/>
</dbReference>
<dbReference type="InterPro" id="IPR020904">
    <property type="entry name" value="Sc_DH/Rdtase_CS"/>
</dbReference>
<dbReference type="PROSITE" id="PS00061">
    <property type="entry name" value="ADH_SHORT"/>
    <property type="match status" value="1"/>
</dbReference>
<evidence type="ECO:0000313" key="12">
    <source>
        <dbReference type="Proteomes" id="UP000199360"/>
    </source>
</evidence>
<keyword evidence="5 9" id="KW-0560">Oxidoreductase</keyword>
<dbReference type="EMBL" id="FMDM01000002">
    <property type="protein sequence ID" value="SCG39479.1"/>
    <property type="molecule type" value="Genomic_DNA"/>
</dbReference>
<comment type="function">
    <text evidence="9">Catalyzes the NADPH-dependent reduction of beta-ketoacyl-ACP substrates to beta-hydroxyacyl-ACP products, the first reductive step in the elongation cycle of fatty acid biosynthesis.</text>
</comment>
<dbReference type="InterPro" id="IPR057326">
    <property type="entry name" value="KR_dom"/>
</dbReference>
<evidence type="ECO:0000256" key="9">
    <source>
        <dbReference type="RuleBase" id="RU366074"/>
    </source>
</evidence>
<dbReference type="Proteomes" id="UP000199360">
    <property type="component" value="Unassembled WGS sequence"/>
</dbReference>
<dbReference type="PRINTS" id="PR00081">
    <property type="entry name" value="GDHRDH"/>
</dbReference>
<evidence type="ECO:0000256" key="5">
    <source>
        <dbReference type="ARBA" id="ARBA00023002"/>
    </source>
</evidence>